<dbReference type="PROSITE" id="PS00463">
    <property type="entry name" value="ZN2_CY6_FUNGAL_1"/>
    <property type="match status" value="1"/>
</dbReference>
<dbReference type="Pfam" id="PF00172">
    <property type="entry name" value="Zn_clus"/>
    <property type="match status" value="1"/>
</dbReference>
<accession>A0AAJ8KTZ0</accession>
<feature type="compositionally biased region" description="Basic residues" evidence="7">
    <location>
        <begin position="92"/>
        <end position="101"/>
    </location>
</feature>
<evidence type="ECO:0000256" key="1">
    <source>
        <dbReference type="ARBA" id="ARBA00004123"/>
    </source>
</evidence>
<keyword evidence="4" id="KW-0238">DNA-binding</keyword>
<dbReference type="AlphaFoldDB" id="A0AAJ8KTZ0"/>
<dbReference type="InterPro" id="IPR007219">
    <property type="entry name" value="XnlR_reg_dom"/>
</dbReference>
<feature type="domain" description="Zn(2)-C6 fungal-type" evidence="8">
    <location>
        <begin position="53"/>
        <end position="89"/>
    </location>
</feature>
<feature type="compositionally biased region" description="Polar residues" evidence="7">
    <location>
        <begin position="116"/>
        <end position="125"/>
    </location>
</feature>
<dbReference type="EMBL" id="CP144536">
    <property type="protein sequence ID" value="WWC63716.1"/>
    <property type="molecule type" value="Genomic_DNA"/>
</dbReference>
<dbReference type="PROSITE" id="PS50048">
    <property type="entry name" value="ZN2_CY6_FUNGAL_2"/>
    <property type="match status" value="1"/>
</dbReference>
<dbReference type="SMART" id="SM00066">
    <property type="entry name" value="GAL4"/>
    <property type="match status" value="1"/>
</dbReference>
<dbReference type="InterPro" id="IPR051089">
    <property type="entry name" value="prtT"/>
</dbReference>
<protein>
    <recommendedName>
        <fullName evidence="8">Zn(2)-C6 fungal-type domain-containing protein</fullName>
    </recommendedName>
</protein>
<feature type="region of interest" description="Disordered" evidence="7">
    <location>
        <begin position="676"/>
        <end position="700"/>
    </location>
</feature>
<feature type="compositionally biased region" description="Basic and acidic residues" evidence="7">
    <location>
        <begin position="38"/>
        <end position="52"/>
    </location>
</feature>
<feature type="compositionally biased region" description="Basic and acidic residues" evidence="7">
    <location>
        <begin position="170"/>
        <end position="179"/>
    </location>
</feature>
<keyword evidence="2" id="KW-0479">Metal-binding</keyword>
<dbReference type="PANTHER" id="PTHR31845:SF17">
    <property type="entry name" value="ZN(II)2CYS6 TRANSCRIPTION FACTOR (EUROFUNG)"/>
    <property type="match status" value="1"/>
</dbReference>
<evidence type="ECO:0000256" key="4">
    <source>
        <dbReference type="ARBA" id="ARBA00023125"/>
    </source>
</evidence>
<dbReference type="InterPro" id="IPR036864">
    <property type="entry name" value="Zn2-C6_fun-type_DNA-bd_sf"/>
</dbReference>
<dbReference type="KEGG" id="kdj:28970040"/>
<reference evidence="9" key="2">
    <citation type="submission" date="2024-02" db="EMBL/GenBank/DDBJ databases">
        <title>Comparative genomics of Cryptococcus and Kwoniella reveals pathogenesis evolution and contrasting modes of karyotype evolution via chromosome fusion or intercentromeric recombination.</title>
        <authorList>
            <person name="Coelho M.A."/>
            <person name="David-Palma M."/>
            <person name="Shea T."/>
            <person name="Bowers K."/>
            <person name="McGinley-Smith S."/>
            <person name="Mohammad A.W."/>
            <person name="Gnirke A."/>
            <person name="Yurkov A.M."/>
            <person name="Nowrousian M."/>
            <person name="Sun S."/>
            <person name="Cuomo C.A."/>
            <person name="Heitman J."/>
        </authorList>
    </citation>
    <scope>NUCLEOTIDE SEQUENCE</scope>
    <source>
        <strain evidence="9">CBS 10117</strain>
    </source>
</reference>
<name>A0AAJ8KTZ0_9TREE</name>
<evidence type="ECO:0000256" key="5">
    <source>
        <dbReference type="ARBA" id="ARBA00023163"/>
    </source>
</evidence>
<dbReference type="GeneID" id="28970040"/>
<keyword evidence="6" id="KW-0539">Nucleus</keyword>
<keyword evidence="5" id="KW-0804">Transcription</keyword>
<dbReference type="GO" id="GO:0006351">
    <property type="term" value="P:DNA-templated transcription"/>
    <property type="evidence" value="ECO:0007669"/>
    <property type="project" value="InterPro"/>
</dbReference>
<dbReference type="InterPro" id="IPR001138">
    <property type="entry name" value="Zn2Cys6_DnaBD"/>
</dbReference>
<dbReference type="GO" id="GO:0008270">
    <property type="term" value="F:zinc ion binding"/>
    <property type="evidence" value="ECO:0007669"/>
    <property type="project" value="InterPro"/>
</dbReference>
<evidence type="ECO:0000256" key="6">
    <source>
        <dbReference type="ARBA" id="ARBA00023242"/>
    </source>
</evidence>
<proteinExistence type="predicted"/>
<dbReference type="GO" id="GO:0005634">
    <property type="term" value="C:nucleus"/>
    <property type="evidence" value="ECO:0007669"/>
    <property type="project" value="UniProtKB-SubCell"/>
</dbReference>
<keyword evidence="10" id="KW-1185">Reference proteome</keyword>
<comment type="subcellular location">
    <subcellularLocation>
        <location evidence="1">Nucleus</location>
    </subcellularLocation>
</comment>
<evidence type="ECO:0000313" key="10">
    <source>
        <dbReference type="Proteomes" id="UP000078595"/>
    </source>
</evidence>
<evidence type="ECO:0000259" key="8">
    <source>
        <dbReference type="PROSITE" id="PS50048"/>
    </source>
</evidence>
<organism evidence="9 10">
    <name type="scientific">Kwoniella dejecticola CBS 10117</name>
    <dbReference type="NCBI Taxonomy" id="1296121"/>
    <lineage>
        <taxon>Eukaryota</taxon>
        <taxon>Fungi</taxon>
        <taxon>Dikarya</taxon>
        <taxon>Basidiomycota</taxon>
        <taxon>Agaricomycotina</taxon>
        <taxon>Tremellomycetes</taxon>
        <taxon>Tremellales</taxon>
        <taxon>Cryptococcaceae</taxon>
        <taxon>Kwoniella</taxon>
    </lineage>
</organism>
<feature type="compositionally biased region" description="Polar residues" evidence="7">
    <location>
        <begin position="677"/>
        <end position="695"/>
    </location>
</feature>
<dbReference type="Proteomes" id="UP000078595">
    <property type="component" value="Chromosome 7"/>
</dbReference>
<dbReference type="Gene3D" id="4.10.240.10">
    <property type="entry name" value="Zn(2)-C6 fungal-type DNA-binding domain"/>
    <property type="match status" value="1"/>
</dbReference>
<evidence type="ECO:0000256" key="3">
    <source>
        <dbReference type="ARBA" id="ARBA00023015"/>
    </source>
</evidence>
<feature type="compositionally biased region" description="Polar residues" evidence="7">
    <location>
        <begin position="1"/>
        <end position="14"/>
    </location>
</feature>
<feature type="region of interest" description="Disordered" evidence="7">
    <location>
        <begin position="92"/>
        <end position="244"/>
    </location>
</feature>
<evidence type="ECO:0000256" key="2">
    <source>
        <dbReference type="ARBA" id="ARBA00022723"/>
    </source>
</evidence>
<dbReference type="CDD" id="cd12148">
    <property type="entry name" value="fungal_TF_MHR"/>
    <property type="match status" value="1"/>
</dbReference>
<dbReference type="Pfam" id="PF04082">
    <property type="entry name" value="Fungal_trans"/>
    <property type="match status" value="1"/>
</dbReference>
<feature type="region of interest" description="Disordered" evidence="7">
    <location>
        <begin position="1"/>
        <end position="52"/>
    </location>
</feature>
<evidence type="ECO:0000313" key="9">
    <source>
        <dbReference type="EMBL" id="WWC63716.1"/>
    </source>
</evidence>
<feature type="compositionally biased region" description="Acidic residues" evidence="7">
    <location>
        <begin position="193"/>
        <end position="205"/>
    </location>
</feature>
<evidence type="ECO:0000256" key="7">
    <source>
        <dbReference type="SAM" id="MobiDB-lite"/>
    </source>
</evidence>
<dbReference type="PANTHER" id="PTHR31845">
    <property type="entry name" value="FINGER DOMAIN PROTEIN, PUTATIVE-RELATED"/>
    <property type="match status" value="1"/>
</dbReference>
<dbReference type="RefSeq" id="XP_065825424.1">
    <property type="nucleotide sequence ID" value="XM_065969352.1"/>
</dbReference>
<dbReference type="CDD" id="cd00067">
    <property type="entry name" value="GAL4"/>
    <property type="match status" value="1"/>
</dbReference>
<gene>
    <name evidence="9" type="ORF">I303_106321</name>
</gene>
<sequence>MQNPHYADGTNSKRPYQRDQSQDQDQDHSQDQDDDSNDTPKRRLGKVDRGREACNECRRHKIRCHPHADDPQHLFPCSRCERMKLGCEFSKHNRGRKRKRPLPLLAGVNPAEDQPQKNGGPSSAGATHGHVRTNKQDVGPHQKQSFGDPRFPFITTETDARSRPHHHDRPTKAEDEYRQSKQMSLRHMIGEPTSDEDSSQDEEQTEGQGVTQRSNPPRDFINLPNGDPYRKAPSKAKVPTRGPELVDDPIRAGYVDEVEARALFHLFMTHHNSASPTLDPAVHTHDVVRNQSSFLYTSILCVASRYLSSLSRHTTDGPNMSPESAQSVHQQILVLAKDHMTWAYAEAISSIDVVRAMVILTLNKEPDDDKAGYHMNRAVLLAQELNLGRMPSVAEMSQMNEDDHKRVRMRQRVWFCVFIANSIFSMQFQQPMLIPQSDPLIASAHHWLKRARPDTILRDTHLVCSVELRRKYLKYRELLMGSIPNEPSYGSALALSTLTKTMNQDWDLSCEAWIRDIIDVGGTSSNISKPRVWTAALRLNLNLLIVNQTLRLTPPDQIDQGSPASIPAFNHCLNAASTVLMRFETLDRTQMTFATDTFLHFALYAATLLSTLCRGQHPYKFDGPEIDHCRRLITKVADALDAASAYPSDSPTLHAWYLRRLVQLLPPISGTPVQAGPTLSVSSSDLPLPTPQATSAAPADPMLQGVSTSMPVDPALTSVIGNEFDLFLGDFPWVGLGLDANLVNGQNMPDQSQNNQWNNNIMGMFGSTSGMTGQNMGQLDNLGQHSNPYQSQSIPLDMPYVGGMPMNTGTGVGMGMNMGMGYTGPGFGHVA</sequence>
<dbReference type="SUPFAM" id="SSF57701">
    <property type="entry name" value="Zn2/Cys6 DNA-binding domain"/>
    <property type="match status" value="1"/>
</dbReference>
<keyword evidence="3" id="KW-0805">Transcription regulation</keyword>
<dbReference type="GO" id="GO:0000981">
    <property type="term" value="F:DNA-binding transcription factor activity, RNA polymerase II-specific"/>
    <property type="evidence" value="ECO:0007669"/>
    <property type="project" value="InterPro"/>
</dbReference>
<dbReference type="GO" id="GO:0000976">
    <property type="term" value="F:transcription cis-regulatory region binding"/>
    <property type="evidence" value="ECO:0007669"/>
    <property type="project" value="TreeGrafter"/>
</dbReference>
<reference evidence="9" key="1">
    <citation type="submission" date="2013-07" db="EMBL/GenBank/DDBJ databases">
        <authorList>
            <consortium name="The Broad Institute Genome Sequencing Platform"/>
            <person name="Cuomo C."/>
            <person name="Litvintseva A."/>
            <person name="Chen Y."/>
            <person name="Heitman J."/>
            <person name="Sun S."/>
            <person name="Springer D."/>
            <person name="Dromer F."/>
            <person name="Young S.K."/>
            <person name="Zeng Q."/>
            <person name="Gargeya S."/>
            <person name="Fitzgerald M."/>
            <person name="Abouelleil A."/>
            <person name="Alvarado L."/>
            <person name="Berlin A.M."/>
            <person name="Chapman S.B."/>
            <person name="Dewar J."/>
            <person name="Goldberg J."/>
            <person name="Griggs A."/>
            <person name="Gujja S."/>
            <person name="Hansen M."/>
            <person name="Howarth C."/>
            <person name="Imamovic A."/>
            <person name="Larimer J."/>
            <person name="McCowan C."/>
            <person name="Murphy C."/>
            <person name="Pearson M."/>
            <person name="Priest M."/>
            <person name="Roberts A."/>
            <person name="Saif S."/>
            <person name="Shea T."/>
            <person name="Sykes S."/>
            <person name="Wortman J."/>
            <person name="Nusbaum C."/>
            <person name="Birren B."/>
        </authorList>
    </citation>
    <scope>NUCLEOTIDE SEQUENCE</scope>
    <source>
        <strain evidence="9">CBS 10117</strain>
    </source>
</reference>
<feature type="compositionally biased region" description="Basic and acidic residues" evidence="7">
    <location>
        <begin position="16"/>
        <end position="31"/>
    </location>
</feature>